<sequence>MKERVLITGASGFVGFHLIEAALKKELEVYAAVRPSSQIAHLKSLPIHYTALDFTNVKALKAELLEKKYDYIIHAAGAIKAANYEEYVTVNATYAKNLALAVGEANLPIKKFVFMSSLAAIGPSRTGRAITENDEPNPLTSYGKSKLVAESYLSEFTDLPLISLRPTAVYGPRERDIFIMINIINKGLEPYIGRVPQKLSFIYVKDLAAISINALSSTINNRSYIVADGRSYDRYELGDIVKKILKKNTLKIHLPLPVVKAIAVFQERAGAMRGKSPILSREKLNELIALDWSCNIDQLKHDLGFAPRYTLENGMDETLQWYKENKWL</sequence>
<dbReference type="InterPro" id="IPR051783">
    <property type="entry name" value="NAD(P)-dependent_oxidoreduct"/>
</dbReference>
<dbReference type="RefSeq" id="WP_079689959.1">
    <property type="nucleotide sequence ID" value="NZ_FUZU01000004.1"/>
</dbReference>
<dbReference type="Gene3D" id="3.40.50.720">
    <property type="entry name" value="NAD(P)-binding Rossmann-like Domain"/>
    <property type="match status" value="1"/>
</dbReference>
<dbReference type="GO" id="GO:0005737">
    <property type="term" value="C:cytoplasm"/>
    <property type="evidence" value="ECO:0007669"/>
    <property type="project" value="TreeGrafter"/>
</dbReference>
<dbReference type="InterPro" id="IPR001509">
    <property type="entry name" value="Epimerase_deHydtase"/>
</dbReference>
<proteinExistence type="predicted"/>
<accession>A0A1T5MHU5</accession>
<name>A0A1T5MHU5_9BACT</name>
<evidence type="ECO:0000259" key="1">
    <source>
        <dbReference type="Pfam" id="PF01370"/>
    </source>
</evidence>
<dbReference type="OrthoDB" id="1490291at2"/>
<dbReference type="GO" id="GO:0004029">
    <property type="term" value="F:aldehyde dehydrogenase (NAD+) activity"/>
    <property type="evidence" value="ECO:0007669"/>
    <property type="project" value="TreeGrafter"/>
</dbReference>
<dbReference type="PANTHER" id="PTHR48079:SF6">
    <property type="entry name" value="NAD(P)-BINDING DOMAIN-CONTAINING PROTEIN-RELATED"/>
    <property type="match status" value="1"/>
</dbReference>
<dbReference type="AlphaFoldDB" id="A0A1T5MHU5"/>
<reference evidence="2 3" key="1">
    <citation type="submission" date="2017-02" db="EMBL/GenBank/DDBJ databases">
        <authorList>
            <person name="Peterson S.W."/>
        </authorList>
    </citation>
    <scope>NUCLEOTIDE SEQUENCE [LARGE SCALE GENOMIC DNA]</scope>
    <source>
        <strain evidence="2 3">DSM 25262</strain>
    </source>
</reference>
<dbReference type="PANTHER" id="PTHR48079">
    <property type="entry name" value="PROTEIN YEEZ"/>
    <property type="match status" value="1"/>
</dbReference>
<evidence type="ECO:0000313" key="2">
    <source>
        <dbReference type="EMBL" id="SKC87772.1"/>
    </source>
</evidence>
<dbReference type="InterPro" id="IPR036291">
    <property type="entry name" value="NAD(P)-bd_dom_sf"/>
</dbReference>
<dbReference type="EMBL" id="FUZU01000004">
    <property type="protein sequence ID" value="SKC87772.1"/>
    <property type="molecule type" value="Genomic_DNA"/>
</dbReference>
<dbReference type="STRING" id="688867.SAMN05660236_5507"/>
<protein>
    <submittedName>
        <fullName evidence="2">Nucleoside-diphosphate-sugar epimerase</fullName>
    </submittedName>
</protein>
<feature type="domain" description="NAD-dependent epimerase/dehydratase" evidence="1">
    <location>
        <begin position="5"/>
        <end position="224"/>
    </location>
</feature>
<dbReference type="Pfam" id="PF01370">
    <property type="entry name" value="Epimerase"/>
    <property type="match status" value="1"/>
</dbReference>
<dbReference type="SUPFAM" id="SSF51735">
    <property type="entry name" value="NAD(P)-binding Rossmann-fold domains"/>
    <property type="match status" value="1"/>
</dbReference>
<keyword evidence="3" id="KW-1185">Reference proteome</keyword>
<evidence type="ECO:0000313" key="3">
    <source>
        <dbReference type="Proteomes" id="UP000190961"/>
    </source>
</evidence>
<gene>
    <name evidence="2" type="ORF">SAMN05660236_5507</name>
</gene>
<organism evidence="2 3">
    <name type="scientific">Ohtaekwangia koreensis</name>
    <dbReference type="NCBI Taxonomy" id="688867"/>
    <lineage>
        <taxon>Bacteria</taxon>
        <taxon>Pseudomonadati</taxon>
        <taxon>Bacteroidota</taxon>
        <taxon>Cytophagia</taxon>
        <taxon>Cytophagales</taxon>
        <taxon>Fulvivirgaceae</taxon>
        <taxon>Ohtaekwangia</taxon>
    </lineage>
</organism>
<dbReference type="Proteomes" id="UP000190961">
    <property type="component" value="Unassembled WGS sequence"/>
</dbReference>